<protein>
    <submittedName>
        <fullName evidence="1">Uncharacterized protein</fullName>
    </submittedName>
</protein>
<gene>
    <name evidence="1" type="ORF">IWQ57_003530</name>
</gene>
<dbReference type="Proteomes" id="UP001140234">
    <property type="component" value="Unassembled WGS sequence"/>
</dbReference>
<feature type="non-terminal residue" evidence="1">
    <location>
        <position position="93"/>
    </location>
</feature>
<proteinExistence type="predicted"/>
<dbReference type="EMBL" id="JANBUJ010001174">
    <property type="protein sequence ID" value="KAJ2768442.1"/>
    <property type="molecule type" value="Genomic_DNA"/>
</dbReference>
<reference evidence="1" key="1">
    <citation type="submission" date="2022-07" db="EMBL/GenBank/DDBJ databases">
        <title>Phylogenomic reconstructions and comparative analyses of Kickxellomycotina fungi.</title>
        <authorList>
            <person name="Reynolds N.K."/>
            <person name="Stajich J.E."/>
            <person name="Barry K."/>
            <person name="Grigoriev I.V."/>
            <person name="Crous P."/>
            <person name="Smith M.E."/>
        </authorList>
    </citation>
    <scope>NUCLEOTIDE SEQUENCE</scope>
    <source>
        <strain evidence="1">CBS 109366</strain>
    </source>
</reference>
<sequence length="93" mass="9740">MVRASLVLPASLLVVWISVLGSTGSLMQGWRAAPKELSQRAFGAYLRPSTARGIRASADPRTSPTAWVGGDADGALAQAPVRPRPTARSVLNT</sequence>
<accession>A0ACC1JW40</accession>
<organism evidence="1 2">
    <name type="scientific">Coemansia nantahalensis</name>
    <dbReference type="NCBI Taxonomy" id="2789366"/>
    <lineage>
        <taxon>Eukaryota</taxon>
        <taxon>Fungi</taxon>
        <taxon>Fungi incertae sedis</taxon>
        <taxon>Zoopagomycota</taxon>
        <taxon>Kickxellomycotina</taxon>
        <taxon>Kickxellomycetes</taxon>
        <taxon>Kickxellales</taxon>
        <taxon>Kickxellaceae</taxon>
        <taxon>Coemansia</taxon>
    </lineage>
</organism>
<name>A0ACC1JW40_9FUNG</name>
<comment type="caution">
    <text evidence="1">The sequence shown here is derived from an EMBL/GenBank/DDBJ whole genome shotgun (WGS) entry which is preliminary data.</text>
</comment>
<evidence type="ECO:0000313" key="2">
    <source>
        <dbReference type="Proteomes" id="UP001140234"/>
    </source>
</evidence>
<evidence type="ECO:0000313" key="1">
    <source>
        <dbReference type="EMBL" id="KAJ2768442.1"/>
    </source>
</evidence>
<keyword evidence="2" id="KW-1185">Reference proteome</keyword>